<keyword evidence="1" id="KW-0812">Transmembrane</keyword>
<sequence>MAIQNEQSGSNAREEVSLKQLILKISVWYRYLLGKWLIIGIIALLGAALGFLYGMFEKPKYAGELTFVLEDGSKSGGLSSYAGIASQLGVNLGGGGSVGVFSSDNILEFLKTRLMVEKALLSPVDVNGKVISLADFYIDISGMREKWKKDPKNQGKDYHFPPGNDQRAKFSREEDSVLASIYSQIVNKELSVNKPDKKTSFISVKTTSTNEFFAQIFTERLVKVATDFYIATKTQRSTNSVNILQAKADSILKLMNEKTYSAAINRDLNQNPVRQIATVNSELVTRDKTVLQTIYATVVQNLELSKMSMAQEMPIIQIVDRPIMPLKREGVRKLTATIIGAFIAGFLAAIFLIIRKMIKEVMA</sequence>
<evidence type="ECO:0000313" key="5">
    <source>
        <dbReference type="Proteomes" id="UP001326715"/>
    </source>
</evidence>
<dbReference type="OrthoDB" id="745212at2"/>
<dbReference type="EMBL" id="FPIZ01000012">
    <property type="protein sequence ID" value="SFW72323.1"/>
    <property type="molecule type" value="Genomic_DNA"/>
</dbReference>
<reference evidence="2 4" key="1">
    <citation type="submission" date="2016-11" db="EMBL/GenBank/DDBJ databases">
        <authorList>
            <person name="Jaros S."/>
            <person name="Januszkiewicz K."/>
            <person name="Wedrychowicz H."/>
        </authorList>
    </citation>
    <scope>NUCLEOTIDE SEQUENCE [LARGE SCALE GENOMIC DNA]</scope>
    <source>
        <strain evidence="2 4">DSM 784</strain>
    </source>
</reference>
<evidence type="ECO:0000256" key="1">
    <source>
        <dbReference type="SAM" id="Phobius"/>
    </source>
</evidence>
<organism evidence="2 4">
    <name type="scientific">Chitinophaga sancti</name>
    <dbReference type="NCBI Taxonomy" id="1004"/>
    <lineage>
        <taxon>Bacteria</taxon>
        <taxon>Pseudomonadati</taxon>
        <taxon>Bacteroidota</taxon>
        <taxon>Chitinophagia</taxon>
        <taxon>Chitinophagales</taxon>
        <taxon>Chitinophagaceae</taxon>
        <taxon>Chitinophaga</taxon>
    </lineage>
</organism>
<dbReference type="GO" id="GO:0005886">
    <property type="term" value="C:plasma membrane"/>
    <property type="evidence" value="ECO:0007669"/>
    <property type="project" value="TreeGrafter"/>
</dbReference>
<keyword evidence="1" id="KW-1133">Transmembrane helix</keyword>
<gene>
    <name evidence="2" type="ORF">SAMN05661012_03913</name>
    <name evidence="3" type="ORF">SR876_19560</name>
</gene>
<dbReference type="Proteomes" id="UP001326715">
    <property type="component" value="Chromosome"/>
</dbReference>
<evidence type="ECO:0000313" key="2">
    <source>
        <dbReference type="EMBL" id="SFW72323.1"/>
    </source>
</evidence>
<dbReference type="GO" id="GO:0004713">
    <property type="term" value="F:protein tyrosine kinase activity"/>
    <property type="evidence" value="ECO:0007669"/>
    <property type="project" value="TreeGrafter"/>
</dbReference>
<dbReference type="AlphaFoldDB" id="A0A1K1RKK1"/>
<proteinExistence type="predicted"/>
<keyword evidence="5" id="KW-1185">Reference proteome</keyword>
<keyword evidence="1" id="KW-0472">Membrane</keyword>
<feature type="transmembrane region" description="Helical" evidence="1">
    <location>
        <begin position="334"/>
        <end position="354"/>
    </location>
</feature>
<dbReference type="InterPro" id="IPR050445">
    <property type="entry name" value="Bact_polysacc_biosynth/exp"/>
</dbReference>
<dbReference type="STRING" id="1004.SAMN05661012_03913"/>
<dbReference type="PANTHER" id="PTHR32309">
    <property type="entry name" value="TYROSINE-PROTEIN KINASE"/>
    <property type="match status" value="1"/>
</dbReference>
<accession>A0A1K1RKK1</accession>
<dbReference type="RefSeq" id="WP_072362906.1">
    <property type="nucleotide sequence ID" value="NZ_CP139972.1"/>
</dbReference>
<protein>
    <submittedName>
        <fullName evidence="2">Chain length determinant protein</fullName>
    </submittedName>
    <submittedName>
        <fullName evidence="3">Lipopolysaccharide biosynthesis protein</fullName>
    </submittedName>
</protein>
<feature type="transmembrane region" description="Helical" evidence="1">
    <location>
        <begin position="36"/>
        <end position="56"/>
    </location>
</feature>
<reference evidence="3 5" key="2">
    <citation type="submission" date="2023-11" db="EMBL/GenBank/DDBJ databases">
        <title>MicrobeMod: A computational toolkit for identifying prokaryotic methylation and restriction-modification with nanopore sequencing.</title>
        <authorList>
            <person name="Crits-Christoph A."/>
            <person name="Kang S.C."/>
            <person name="Lee H."/>
            <person name="Ostrov N."/>
        </authorList>
    </citation>
    <scope>NUCLEOTIDE SEQUENCE [LARGE SCALE GENOMIC DNA]</scope>
    <source>
        <strain evidence="3 5">ATCC 23090</strain>
    </source>
</reference>
<dbReference type="EMBL" id="CP140154">
    <property type="protein sequence ID" value="WQG87120.1"/>
    <property type="molecule type" value="Genomic_DNA"/>
</dbReference>
<dbReference type="Proteomes" id="UP000183788">
    <property type="component" value="Unassembled WGS sequence"/>
</dbReference>
<evidence type="ECO:0000313" key="4">
    <source>
        <dbReference type="Proteomes" id="UP000183788"/>
    </source>
</evidence>
<evidence type="ECO:0000313" key="3">
    <source>
        <dbReference type="EMBL" id="WQG87120.1"/>
    </source>
</evidence>
<name>A0A1K1RKK1_9BACT</name>
<dbReference type="PANTHER" id="PTHR32309:SF13">
    <property type="entry name" value="FERRIC ENTEROBACTIN TRANSPORT PROTEIN FEPE"/>
    <property type="match status" value="1"/>
</dbReference>